<dbReference type="SMART" id="SM00382">
    <property type="entry name" value="AAA"/>
    <property type="match status" value="1"/>
</dbReference>
<dbReference type="SUPFAM" id="SSF52540">
    <property type="entry name" value="P-loop containing nucleoside triphosphate hydrolases"/>
    <property type="match status" value="1"/>
</dbReference>
<dbReference type="FunFam" id="3.40.50.300:FF:000032">
    <property type="entry name" value="Export ABC transporter ATP-binding protein"/>
    <property type="match status" value="1"/>
</dbReference>
<evidence type="ECO:0000256" key="2">
    <source>
        <dbReference type="ARBA" id="ARBA00022741"/>
    </source>
</evidence>
<gene>
    <name evidence="5" type="ORF">DCW38_07000</name>
</gene>
<proteinExistence type="predicted"/>
<dbReference type="EMBL" id="DMZY01000205">
    <property type="protein sequence ID" value="HAV92907.1"/>
    <property type="molecule type" value="Genomic_DNA"/>
</dbReference>
<dbReference type="CDD" id="cd03255">
    <property type="entry name" value="ABC_MJ0796_LolCDE_FtsE"/>
    <property type="match status" value="1"/>
</dbReference>
<dbReference type="GO" id="GO:0098796">
    <property type="term" value="C:membrane protein complex"/>
    <property type="evidence" value="ECO:0007669"/>
    <property type="project" value="UniProtKB-ARBA"/>
</dbReference>
<comment type="caution">
    <text evidence="5">The sequence shown here is derived from an EMBL/GenBank/DDBJ whole genome shotgun (WGS) entry which is preliminary data.</text>
</comment>
<dbReference type="Proteomes" id="UP000264062">
    <property type="component" value="Unassembled WGS sequence"/>
</dbReference>
<dbReference type="InterPro" id="IPR027417">
    <property type="entry name" value="P-loop_NTPase"/>
</dbReference>
<dbReference type="PROSITE" id="PS00211">
    <property type="entry name" value="ABC_TRANSPORTER_1"/>
    <property type="match status" value="1"/>
</dbReference>
<reference evidence="5 6" key="1">
    <citation type="journal article" date="2018" name="Nat. Biotechnol.">
        <title>A standardized bacterial taxonomy based on genome phylogeny substantially revises the tree of life.</title>
        <authorList>
            <person name="Parks D.H."/>
            <person name="Chuvochina M."/>
            <person name="Waite D.W."/>
            <person name="Rinke C."/>
            <person name="Skarshewski A."/>
            <person name="Chaumeil P.A."/>
            <person name="Hugenholtz P."/>
        </authorList>
    </citation>
    <scope>NUCLEOTIDE SEQUENCE [LARGE SCALE GENOMIC DNA]</scope>
    <source>
        <strain evidence="5">UBA9956</strain>
    </source>
</reference>
<dbReference type="GO" id="GO:0022857">
    <property type="term" value="F:transmembrane transporter activity"/>
    <property type="evidence" value="ECO:0007669"/>
    <property type="project" value="TreeGrafter"/>
</dbReference>
<organism evidence="5 6">
    <name type="scientific">candidate division WOR-3 bacterium</name>
    <dbReference type="NCBI Taxonomy" id="2052148"/>
    <lineage>
        <taxon>Bacteria</taxon>
        <taxon>Bacteria division WOR-3</taxon>
    </lineage>
</organism>
<evidence type="ECO:0000256" key="1">
    <source>
        <dbReference type="ARBA" id="ARBA00022448"/>
    </source>
</evidence>
<dbReference type="PANTHER" id="PTHR24220">
    <property type="entry name" value="IMPORT ATP-BINDING PROTEIN"/>
    <property type="match status" value="1"/>
</dbReference>
<dbReference type="PANTHER" id="PTHR24220:SF86">
    <property type="entry name" value="ABC TRANSPORTER ABCH.1"/>
    <property type="match status" value="1"/>
</dbReference>
<dbReference type="Gene3D" id="3.40.50.300">
    <property type="entry name" value="P-loop containing nucleotide triphosphate hydrolases"/>
    <property type="match status" value="1"/>
</dbReference>
<dbReference type="Pfam" id="PF00005">
    <property type="entry name" value="ABC_tran"/>
    <property type="match status" value="1"/>
</dbReference>
<accession>A0A350HBJ1</accession>
<dbReference type="AlphaFoldDB" id="A0A350HBJ1"/>
<dbReference type="InterPro" id="IPR015854">
    <property type="entry name" value="ABC_transpr_LolD-like"/>
</dbReference>
<evidence type="ECO:0000313" key="5">
    <source>
        <dbReference type="EMBL" id="HAV92907.1"/>
    </source>
</evidence>
<dbReference type="PROSITE" id="PS50893">
    <property type="entry name" value="ABC_TRANSPORTER_2"/>
    <property type="match status" value="1"/>
</dbReference>
<dbReference type="InterPro" id="IPR003439">
    <property type="entry name" value="ABC_transporter-like_ATP-bd"/>
</dbReference>
<sequence>MSKIIQMTDIVKEYPFKGGVVNALRGVSFDIEHGEFLSIMGPSGSGKSTLMHIIGCLDRPTRGMYKLDGQDVSTHTNDELAVLRNKMIGFVFQSYNLLPKTSALRNVEMPMIYAKVNRKERHNRAMELLDLVGLSHRVHHIPTEMSGGEKQRVSIARSLANDPDFILADEPTGNLDSKMSDEIMGILNTLNKQGKTIIIVTHEHDVALKTKRVIYIKDGLLTEKL</sequence>
<protein>
    <submittedName>
        <fullName evidence="5">Macrolide ABC transporter ATP-binding protein</fullName>
    </submittedName>
</protein>
<evidence type="ECO:0000313" key="6">
    <source>
        <dbReference type="Proteomes" id="UP000264062"/>
    </source>
</evidence>
<dbReference type="InterPro" id="IPR003593">
    <property type="entry name" value="AAA+_ATPase"/>
</dbReference>
<name>A0A350HBJ1_UNCW3</name>
<keyword evidence="2" id="KW-0547">Nucleotide-binding</keyword>
<dbReference type="GO" id="GO:0005524">
    <property type="term" value="F:ATP binding"/>
    <property type="evidence" value="ECO:0007669"/>
    <property type="project" value="UniProtKB-KW"/>
</dbReference>
<dbReference type="GO" id="GO:0005886">
    <property type="term" value="C:plasma membrane"/>
    <property type="evidence" value="ECO:0007669"/>
    <property type="project" value="TreeGrafter"/>
</dbReference>
<dbReference type="InterPro" id="IPR017911">
    <property type="entry name" value="MacB-like_ATP-bd"/>
</dbReference>
<evidence type="ECO:0000256" key="3">
    <source>
        <dbReference type="ARBA" id="ARBA00022840"/>
    </source>
</evidence>
<keyword evidence="3 5" id="KW-0067">ATP-binding</keyword>
<evidence type="ECO:0000259" key="4">
    <source>
        <dbReference type="PROSITE" id="PS50893"/>
    </source>
</evidence>
<keyword evidence="1" id="KW-0813">Transport</keyword>
<dbReference type="InterPro" id="IPR017871">
    <property type="entry name" value="ABC_transporter-like_CS"/>
</dbReference>
<feature type="domain" description="ABC transporter" evidence="4">
    <location>
        <begin position="5"/>
        <end position="225"/>
    </location>
</feature>
<dbReference type="GO" id="GO:0016887">
    <property type="term" value="F:ATP hydrolysis activity"/>
    <property type="evidence" value="ECO:0007669"/>
    <property type="project" value="InterPro"/>
</dbReference>